<organism evidence="1">
    <name type="scientific">viral metagenome</name>
    <dbReference type="NCBI Taxonomy" id="1070528"/>
    <lineage>
        <taxon>unclassified sequences</taxon>
        <taxon>metagenomes</taxon>
        <taxon>organismal metagenomes</taxon>
    </lineage>
</organism>
<sequence length="86" mass="9713">MTLARLDSEGRITNITNPEAIPWSHTSYEIEKQFKTHGAAFINGITLEENTENVKLLAWIGKHCTAVMLENIDGYMLVPKGKVRQQ</sequence>
<protein>
    <submittedName>
        <fullName evidence="1">Uncharacterized protein</fullName>
    </submittedName>
</protein>
<evidence type="ECO:0000313" key="1">
    <source>
        <dbReference type="EMBL" id="QJA49349.1"/>
    </source>
</evidence>
<accession>A0A6H1ZPD9</accession>
<dbReference type="AlphaFoldDB" id="A0A6H1ZPD9"/>
<gene>
    <name evidence="1" type="ORF">TM448A01315_0010</name>
</gene>
<reference evidence="1" key="1">
    <citation type="submission" date="2020-03" db="EMBL/GenBank/DDBJ databases">
        <title>The deep terrestrial virosphere.</title>
        <authorList>
            <person name="Holmfeldt K."/>
            <person name="Nilsson E."/>
            <person name="Simone D."/>
            <person name="Lopez-Fernandez M."/>
            <person name="Wu X."/>
            <person name="de Brujin I."/>
            <person name="Lundin D."/>
            <person name="Andersson A."/>
            <person name="Bertilsson S."/>
            <person name="Dopson M."/>
        </authorList>
    </citation>
    <scope>NUCLEOTIDE SEQUENCE</scope>
    <source>
        <strain evidence="1">TM448A01315</strain>
    </source>
</reference>
<proteinExistence type="predicted"/>
<dbReference type="EMBL" id="MT144132">
    <property type="protein sequence ID" value="QJA49349.1"/>
    <property type="molecule type" value="Genomic_DNA"/>
</dbReference>
<name>A0A6H1ZPD9_9ZZZZ</name>